<dbReference type="EMBL" id="JAHESC010000031">
    <property type="protein sequence ID" value="MBT1688782.1"/>
    <property type="molecule type" value="Genomic_DNA"/>
</dbReference>
<evidence type="ECO:0000313" key="1">
    <source>
        <dbReference type="EMBL" id="MBT1688782.1"/>
    </source>
</evidence>
<sequence>MSIHILGIRHHGPGSARNVKTFLEQLQPDVVLVEGPPEGDDLLRWSQHSELKPPVAILAFRPDKPAQAVFYPFAEFSPEWQAIQYGATQRVPVRFMDLPLVYRFAFGSEQAPPAEGLESTATPPVEEDVAALDDHRDPLRHLAEAAGFDDGERWWDQMFEQRVNNDDIFEAVNEAMRSLRQTLPAREDRTEKLREAYMRKVIRQSEKEGYQKIAVICGAWHAPALETMPKQKDDEALLKGLPKVKVETTWIPWTYNRLSFASGYGAGILSPGWYHHVWNFPNDDGTQWMTNVARLFRSRDIDTSVAHIIEAVRLAESLASLRGRSKAGLDELNEAALAVLCGGEPILLELIREALIVSDTIGTVPPAIPQPPLLQDVEKTQKRLRLPAEAGIKEIVLDLRESLHLERSIFLHRLLLLEITWGHLQQVRSKGTFKEQWQLKWEPEYSIRIIEKGNWGNTLEEAVTQYVANEAGGAATLGVVSGLLEKVIPAALPRATEALIARIDGLAAATGDVLQLLEVLPPLATASRYGNVRQTDQEMLLGIIQSMVARVCVSLPPACVSIDDDAAATITVHLHQLSDTIALLDIPEQRQAWHETLQQIADHNQTAPLLSGYSTRLLADAHEIDSNELEARFARALSRAGNPAVAASWIEGFLKGSGSLLILDQRLWSLVNQWVRDLQEPDFVALLPLMRRTFSQFSHAERRKIGEKARQEDSGAAPAEALDTAALDPARAQLGLPVVLQLLGMQRAGADEPALLP</sequence>
<dbReference type="PANTHER" id="PTHR30634">
    <property type="entry name" value="OUTER MEMBRANE LOLAB LIPOPROTEIN INSERTION APPARATUS"/>
    <property type="match status" value="1"/>
</dbReference>
<accession>A0AAP2DG82</accession>
<comment type="caution">
    <text evidence="1">The sequence shown here is derived from an EMBL/GenBank/DDBJ whole genome shotgun (WGS) entry which is preliminary data.</text>
</comment>
<dbReference type="PANTHER" id="PTHR30634:SF14">
    <property type="match status" value="1"/>
</dbReference>
<name>A0AAP2DG82_9BACT</name>
<protein>
    <submittedName>
        <fullName evidence="1">Uncharacterized protein</fullName>
    </submittedName>
</protein>
<organism evidence="1 2">
    <name type="scientific">Dawidia soli</name>
    <dbReference type="NCBI Taxonomy" id="2782352"/>
    <lineage>
        <taxon>Bacteria</taxon>
        <taxon>Pseudomonadati</taxon>
        <taxon>Bacteroidota</taxon>
        <taxon>Cytophagia</taxon>
        <taxon>Cytophagales</taxon>
        <taxon>Chryseotaleaceae</taxon>
        <taxon>Dawidia</taxon>
    </lineage>
</organism>
<dbReference type="Proteomes" id="UP001319180">
    <property type="component" value="Unassembled WGS sequence"/>
</dbReference>
<gene>
    <name evidence="1" type="ORF">KK078_19595</name>
</gene>
<dbReference type="RefSeq" id="WP_254092010.1">
    <property type="nucleotide sequence ID" value="NZ_JAHESC010000031.1"/>
</dbReference>
<dbReference type="InterPro" id="IPR050458">
    <property type="entry name" value="LolB"/>
</dbReference>
<evidence type="ECO:0000313" key="2">
    <source>
        <dbReference type="Proteomes" id="UP001319180"/>
    </source>
</evidence>
<dbReference type="InterPro" id="IPR043737">
    <property type="entry name" value="DUF5682"/>
</dbReference>
<dbReference type="Pfam" id="PF18934">
    <property type="entry name" value="DUF5682"/>
    <property type="match status" value="1"/>
</dbReference>
<dbReference type="AlphaFoldDB" id="A0AAP2DG82"/>
<reference evidence="1 2" key="1">
    <citation type="submission" date="2021-05" db="EMBL/GenBank/DDBJ databases">
        <title>A Polyphasic approach of four new species of the genus Ohtaekwangia: Ohtaekwangia histidinii sp. nov., Ohtaekwangia cretensis sp. nov., Ohtaekwangia indiensis sp. nov., Ohtaekwangia reichenbachii sp. nov. from diverse environment.</title>
        <authorList>
            <person name="Octaviana S."/>
        </authorList>
    </citation>
    <scope>NUCLEOTIDE SEQUENCE [LARGE SCALE GENOMIC DNA]</scope>
    <source>
        <strain evidence="1 2">PWU37</strain>
    </source>
</reference>
<proteinExistence type="predicted"/>
<keyword evidence="2" id="KW-1185">Reference proteome</keyword>